<dbReference type="InterPro" id="IPR036236">
    <property type="entry name" value="Znf_C2H2_sf"/>
</dbReference>
<dbReference type="PANTHER" id="PTHR45801:SF117">
    <property type="entry name" value="OS07G0417400 PROTEIN"/>
    <property type="match status" value="1"/>
</dbReference>
<evidence type="ECO:0000256" key="5">
    <source>
        <dbReference type="ARBA" id="ARBA00023015"/>
    </source>
</evidence>
<dbReference type="PROSITE" id="PS50157">
    <property type="entry name" value="ZINC_FINGER_C2H2_2"/>
    <property type="match status" value="1"/>
</dbReference>
<dbReference type="GO" id="GO:0005634">
    <property type="term" value="C:nucleus"/>
    <property type="evidence" value="ECO:0007669"/>
    <property type="project" value="UniProtKB-SubCell"/>
</dbReference>
<accession>A0AAV6Y8Q5</accession>
<keyword evidence="3 8" id="KW-0863">Zinc-finger</keyword>
<keyword evidence="5" id="KW-0805">Transcription regulation</keyword>
<dbReference type="SUPFAM" id="SSF57667">
    <property type="entry name" value="beta-beta-alpha zinc fingers"/>
    <property type="match status" value="1"/>
</dbReference>
<feature type="compositionally biased region" description="Low complexity" evidence="9">
    <location>
        <begin position="56"/>
        <end position="68"/>
    </location>
</feature>
<dbReference type="Proteomes" id="UP000826271">
    <property type="component" value="Unassembled WGS sequence"/>
</dbReference>
<dbReference type="Gene3D" id="3.30.160.60">
    <property type="entry name" value="Classic Zinc Finger"/>
    <property type="match status" value="1"/>
</dbReference>
<name>A0AAV6Y8Q5_9LAMI</name>
<evidence type="ECO:0000256" key="4">
    <source>
        <dbReference type="ARBA" id="ARBA00022833"/>
    </source>
</evidence>
<evidence type="ECO:0000256" key="2">
    <source>
        <dbReference type="ARBA" id="ARBA00022723"/>
    </source>
</evidence>
<organism evidence="11 12">
    <name type="scientific">Buddleja alternifolia</name>
    <dbReference type="NCBI Taxonomy" id="168488"/>
    <lineage>
        <taxon>Eukaryota</taxon>
        <taxon>Viridiplantae</taxon>
        <taxon>Streptophyta</taxon>
        <taxon>Embryophyta</taxon>
        <taxon>Tracheophyta</taxon>
        <taxon>Spermatophyta</taxon>
        <taxon>Magnoliopsida</taxon>
        <taxon>eudicotyledons</taxon>
        <taxon>Gunneridae</taxon>
        <taxon>Pentapetalae</taxon>
        <taxon>asterids</taxon>
        <taxon>lamiids</taxon>
        <taxon>Lamiales</taxon>
        <taxon>Scrophulariaceae</taxon>
        <taxon>Buddlejeae</taxon>
        <taxon>Buddleja</taxon>
    </lineage>
</organism>
<comment type="subcellular location">
    <subcellularLocation>
        <location evidence="1">Nucleus</location>
    </subcellularLocation>
</comment>
<evidence type="ECO:0000256" key="8">
    <source>
        <dbReference type="PROSITE-ProRule" id="PRU00042"/>
    </source>
</evidence>
<dbReference type="EMBL" id="WHWC01000002">
    <property type="protein sequence ID" value="KAG8389236.1"/>
    <property type="molecule type" value="Genomic_DNA"/>
</dbReference>
<keyword evidence="7" id="KW-0539">Nucleus</keyword>
<dbReference type="InterPro" id="IPR052426">
    <property type="entry name" value="Plant_dev_regulator"/>
</dbReference>
<dbReference type="InterPro" id="IPR013087">
    <property type="entry name" value="Znf_C2H2_type"/>
</dbReference>
<dbReference type="GO" id="GO:0008270">
    <property type="term" value="F:zinc ion binding"/>
    <property type="evidence" value="ECO:0007669"/>
    <property type="project" value="UniProtKB-KW"/>
</dbReference>
<feature type="domain" description="C2H2-type" evidence="10">
    <location>
        <begin position="27"/>
        <end position="54"/>
    </location>
</feature>
<sequence length="157" mass="18139">MEPNYDQDELAEHYCADELPKGVGRWYECVFCKRGFNTAQALGGHMNIHRKDRTTSSKPAASTSSNNPIKQTRNINHAAGSRLYPQVQPSRVLDHDLPVHQYFSDDRRRSDYDHRQALNLLSLEFDHPTVLEDLEKNRSQVMDQKEDLDLELRLGCN</sequence>
<evidence type="ECO:0000256" key="1">
    <source>
        <dbReference type="ARBA" id="ARBA00004123"/>
    </source>
</evidence>
<reference evidence="11" key="1">
    <citation type="submission" date="2019-10" db="EMBL/GenBank/DDBJ databases">
        <authorList>
            <person name="Zhang R."/>
            <person name="Pan Y."/>
            <person name="Wang J."/>
            <person name="Ma R."/>
            <person name="Yu S."/>
        </authorList>
    </citation>
    <scope>NUCLEOTIDE SEQUENCE</scope>
    <source>
        <strain evidence="11">LA-IB0</strain>
        <tissue evidence="11">Leaf</tissue>
    </source>
</reference>
<evidence type="ECO:0000256" key="9">
    <source>
        <dbReference type="SAM" id="MobiDB-lite"/>
    </source>
</evidence>
<gene>
    <name evidence="11" type="ORF">BUALT_Bualt02G0207900</name>
</gene>
<feature type="region of interest" description="Disordered" evidence="9">
    <location>
        <begin position="47"/>
        <end position="74"/>
    </location>
</feature>
<dbReference type="PANTHER" id="PTHR45801">
    <property type="entry name" value="OS07G0101800 PROTEIN"/>
    <property type="match status" value="1"/>
</dbReference>
<dbReference type="AlphaFoldDB" id="A0AAV6Y8Q5"/>
<keyword evidence="2" id="KW-0479">Metal-binding</keyword>
<proteinExistence type="predicted"/>
<evidence type="ECO:0000313" key="11">
    <source>
        <dbReference type="EMBL" id="KAG8389236.1"/>
    </source>
</evidence>
<evidence type="ECO:0000256" key="6">
    <source>
        <dbReference type="ARBA" id="ARBA00023163"/>
    </source>
</evidence>
<dbReference type="PROSITE" id="PS00028">
    <property type="entry name" value="ZINC_FINGER_C2H2_1"/>
    <property type="match status" value="1"/>
</dbReference>
<keyword evidence="4" id="KW-0862">Zinc</keyword>
<evidence type="ECO:0000256" key="7">
    <source>
        <dbReference type="ARBA" id="ARBA00023242"/>
    </source>
</evidence>
<dbReference type="Pfam" id="PF13912">
    <property type="entry name" value="zf-C2H2_6"/>
    <property type="match status" value="1"/>
</dbReference>
<evidence type="ECO:0000256" key="3">
    <source>
        <dbReference type="ARBA" id="ARBA00022771"/>
    </source>
</evidence>
<comment type="caution">
    <text evidence="11">The sequence shown here is derived from an EMBL/GenBank/DDBJ whole genome shotgun (WGS) entry which is preliminary data.</text>
</comment>
<keyword evidence="12" id="KW-1185">Reference proteome</keyword>
<evidence type="ECO:0000259" key="10">
    <source>
        <dbReference type="PROSITE" id="PS50157"/>
    </source>
</evidence>
<evidence type="ECO:0000313" key="12">
    <source>
        <dbReference type="Proteomes" id="UP000826271"/>
    </source>
</evidence>
<protein>
    <recommendedName>
        <fullName evidence="10">C2H2-type domain-containing protein</fullName>
    </recommendedName>
</protein>
<keyword evidence="6" id="KW-0804">Transcription</keyword>